<comment type="caution">
    <text evidence="3">The sequence shown here is derived from an EMBL/GenBank/DDBJ whole genome shotgun (WGS) entry which is preliminary data.</text>
</comment>
<organism evidence="3 4">
    <name type="scientific">Cerrena zonata</name>
    <dbReference type="NCBI Taxonomy" id="2478898"/>
    <lineage>
        <taxon>Eukaryota</taxon>
        <taxon>Fungi</taxon>
        <taxon>Dikarya</taxon>
        <taxon>Basidiomycota</taxon>
        <taxon>Agaricomycotina</taxon>
        <taxon>Agaricomycetes</taxon>
        <taxon>Polyporales</taxon>
        <taxon>Cerrenaceae</taxon>
        <taxon>Cerrena</taxon>
    </lineage>
</organism>
<dbReference type="Proteomes" id="UP001385951">
    <property type="component" value="Unassembled WGS sequence"/>
</dbReference>
<gene>
    <name evidence="3" type="ORF">QCA50_014524</name>
</gene>
<keyword evidence="2" id="KW-1133">Transmembrane helix</keyword>
<protein>
    <submittedName>
        <fullName evidence="3">Uncharacterized protein</fullName>
    </submittedName>
</protein>
<reference evidence="3 4" key="1">
    <citation type="submission" date="2022-09" db="EMBL/GenBank/DDBJ databases">
        <authorList>
            <person name="Palmer J.M."/>
        </authorList>
    </citation>
    <scope>NUCLEOTIDE SEQUENCE [LARGE SCALE GENOMIC DNA]</scope>
    <source>
        <strain evidence="3 4">DSM 7382</strain>
    </source>
</reference>
<feature type="transmembrane region" description="Helical" evidence="2">
    <location>
        <begin position="85"/>
        <end position="109"/>
    </location>
</feature>
<keyword evidence="4" id="KW-1185">Reference proteome</keyword>
<sequence length="456" mass="50779">MNITLAVNLADKTLVALSCINGNPDLSGIGVRLALYIQSAMNTLLVIVSPRDSVPSAWAGTLLTGSLVIAAIVQKAKHTITLHHAILIMNFATLSCISSLAVAPMLPIWRLRPGEYYRRELARHALTDENDLHEDEHINVLESGIYVNKHKRKILAAQNRERVVLSLALLTQVVLQWAWGIILFVSPVYSQKECSGDTMLVLFLRPFQAGTIKGPKFVVWPLWLLFSLGITLWLTIILALSSPNRAHDSLTRRSTRSLSGGNSSSTPIYKQLVKSAWLAIPSWNDRSKLLIFIGNTLSFALWCLYLASSEWQRVLNHIDDGENDFGGFGQVTAIFLALAPLWSLCVALYKYPSLRRRQERHRRRAMTAHPEEGVSQHLDESRGLLGHSPQPSGTAESFEMSEMGSPELLESSPKLSRQRTTSRRIGNTSVHVVTLPGSDTGLLNWVQEYEPSDVRH</sequence>
<evidence type="ECO:0000313" key="3">
    <source>
        <dbReference type="EMBL" id="KAK7682320.1"/>
    </source>
</evidence>
<evidence type="ECO:0000256" key="1">
    <source>
        <dbReference type="SAM" id="MobiDB-lite"/>
    </source>
</evidence>
<evidence type="ECO:0000256" key="2">
    <source>
        <dbReference type="SAM" id="Phobius"/>
    </source>
</evidence>
<feature type="transmembrane region" description="Helical" evidence="2">
    <location>
        <begin position="163"/>
        <end position="185"/>
    </location>
</feature>
<feature type="transmembrane region" description="Helical" evidence="2">
    <location>
        <begin position="327"/>
        <end position="349"/>
    </location>
</feature>
<evidence type="ECO:0000313" key="4">
    <source>
        <dbReference type="Proteomes" id="UP001385951"/>
    </source>
</evidence>
<feature type="transmembrane region" description="Helical" evidence="2">
    <location>
        <begin position="220"/>
        <end position="240"/>
    </location>
</feature>
<dbReference type="EMBL" id="JASBNA010000036">
    <property type="protein sequence ID" value="KAK7682320.1"/>
    <property type="molecule type" value="Genomic_DNA"/>
</dbReference>
<feature type="compositionally biased region" description="Low complexity" evidence="1">
    <location>
        <begin position="405"/>
        <end position="415"/>
    </location>
</feature>
<proteinExistence type="predicted"/>
<feature type="transmembrane region" description="Helical" evidence="2">
    <location>
        <begin position="289"/>
        <end position="307"/>
    </location>
</feature>
<feature type="transmembrane region" description="Helical" evidence="2">
    <location>
        <begin position="55"/>
        <end position="73"/>
    </location>
</feature>
<accession>A0AAW0FLQ0</accession>
<keyword evidence="2" id="KW-0812">Transmembrane</keyword>
<feature type="compositionally biased region" description="Basic and acidic residues" evidence="1">
    <location>
        <begin position="369"/>
        <end position="382"/>
    </location>
</feature>
<dbReference type="AlphaFoldDB" id="A0AAW0FLQ0"/>
<keyword evidence="2" id="KW-0472">Membrane</keyword>
<name>A0AAW0FLQ0_9APHY</name>
<feature type="region of interest" description="Disordered" evidence="1">
    <location>
        <begin position="361"/>
        <end position="432"/>
    </location>
</feature>